<evidence type="ECO:0000313" key="8">
    <source>
        <dbReference type="EMBL" id="EPS28281.1"/>
    </source>
</evidence>
<organism evidence="8 9">
    <name type="scientific">Penicillium oxalicum (strain 114-2 / CGMCC 5302)</name>
    <name type="common">Penicillium decumbens</name>
    <dbReference type="NCBI Taxonomy" id="933388"/>
    <lineage>
        <taxon>Eukaryota</taxon>
        <taxon>Fungi</taxon>
        <taxon>Dikarya</taxon>
        <taxon>Ascomycota</taxon>
        <taxon>Pezizomycotina</taxon>
        <taxon>Eurotiomycetes</taxon>
        <taxon>Eurotiomycetidae</taxon>
        <taxon>Eurotiales</taxon>
        <taxon>Aspergillaceae</taxon>
        <taxon>Penicillium</taxon>
    </lineage>
</organism>
<evidence type="ECO:0000256" key="4">
    <source>
        <dbReference type="ARBA" id="ARBA00023163"/>
    </source>
</evidence>
<feature type="compositionally biased region" description="Low complexity" evidence="6">
    <location>
        <begin position="133"/>
        <end position="143"/>
    </location>
</feature>
<dbReference type="AlphaFoldDB" id="S7ZHW2"/>
<feature type="compositionally biased region" description="Polar residues" evidence="6">
    <location>
        <begin position="221"/>
        <end position="234"/>
    </location>
</feature>
<evidence type="ECO:0000256" key="6">
    <source>
        <dbReference type="SAM" id="MobiDB-lite"/>
    </source>
</evidence>
<evidence type="ECO:0000256" key="1">
    <source>
        <dbReference type="ARBA" id="ARBA00004123"/>
    </source>
</evidence>
<feature type="compositionally biased region" description="Polar residues" evidence="6">
    <location>
        <begin position="7"/>
        <end position="25"/>
    </location>
</feature>
<feature type="domain" description="ERT1/acuK family PAS" evidence="7">
    <location>
        <begin position="373"/>
        <end position="446"/>
    </location>
</feature>
<keyword evidence="5" id="KW-0539">Nucleus</keyword>
<feature type="compositionally biased region" description="Basic and acidic residues" evidence="6">
    <location>
        <begin position="28"/>
        <end position="37"/>
    </location>
</feature>
<comment type="subcellular location">
    <subcellularLocation>
        <location evidence="1">Nucleus</location>
    </subcellularLocation>
</comment>
<feature type="compositionally biased region" description="Low complexity" evidence="6">
    <location>
        <begin position="235"/>
        <end position="248"/>
    </location>
</feature>
<dbReference type="Pfam" id="PF24990">
    <property type="entry name" value="PAS_13"/>
    <property type="match status" value="1"/>
</dbReference>
<evidence type="ECO:0000313" key="9">
    <source>
        <dbReference type="Proteomes" id="UP000019376"/>
    </source>
</evidence>
<feature type="compositionally biased region" description="Basic residues" evidence="6">
    <location>
        <begin position="56"/>
        <end position="66"/>
    </location>
</feature>
<dbReference type="eggNOG" id="ENOG502QQGC">
    <property type="taxonomic scope" value="Eukaryota"/>
</dbReference>
<dbReference type="HOGENOM" id="CLU_010748_0_0_1"/>
<reference evidence="8 9" key="1">
    <citation type="journal article" date="2013" name="PLoS ONE">
        <title>Genomic and secretomic analyses reveal unique features of the lignocellulolytic enzyme system of Penicillium decumbens.</title>
        <authorList>
            <person name="Liu G."/>
            <person name="Zhang L."/>
            <person name="Wei X."/>
            <person name="Zou G."/>
            <person name="Qin Y."/>
            <person name="Ma L."/>
            <person name="Li J."/>
            <person name="Zheng H."/>
            <person name="Wang S."/>
            <person name="Wang C."/>
            <person name="Xun L."/>
            <person name="Zhao G.-P."/>
            <person name="Zhou Z."/>
            <person name="Qu Y."/>
        </authorList>
    </citation>
    <scope>NUCLEOTIDE SEQUENCE [LARGE SCALE GENOMIC DNA]</scope>
    <source>
        <strain evidence="9">114-2 / CGMCC 5302</strain>
    </source>
</reference>
<dbReference type="GO" id="GO:0005634">
    <property type="term" value="C:nucleus"/>
    <property type="evidence" value="ECO:0007669"/>
    <property type="project" value="UniProtKB-SubCell"/>
</dbReference>
<sequence length="484" mass="53972">MTEKRTSASGAMSENNGASARSKVTTADARKDARPKDLPATSAVKSETSGTGSHASPKKRRKVNHGKLLRAPHIMCLLSSFAYDMRFDLSAADEEGSSNNELTSVQNMRTSVDLSDPIKSQVLTDGSMGITPSSVQPSSLISSSQSLENQQQLFAYNEWLGGQTQFQDMHPLHPSYMFNAPEVTNEYNLLGDFLSNSLLDDGTLFQDQTMQNIYADPTLMGSANPTGGSNSLIAPTQPAQTTQSQDPQGDSIGRSASTLGNDKARETYYMTAADPSGSDPPEERMNKLLKAKYDAGLLKPFNYVKGYARLNQYMEKNMHQASRQKILRQLDKFRPKFRERMQSLTDVELILVEMWFERSLMEYDRVFASMAIPACCWRRTGEIFRGNNEMAQLIDVPIESLRDGKLAIHEFFVEDQLVSYWEKFGAIAFDNTQKAMLTSCTLKSPNNPTGEGIPCCFSFTIRRDNHNIPSLIVGNFLPIQRTHR</sequence>
<keyword evidence="2" id="KW-0479">Metal-binding</keyword>
<name>S7ZHW2_PENO1</name>
<dbReference type="STRING" id="933388.S7ZHW2"/>
<dbReference type="Proteomes" id="UP000019376">
    <property type="component" value="Unassembled WGS sequence"/>
</dbReference>
<gene>
    <name evidence="8" type="ORF">PDE_03227</name>
</gene>
<keyword evidence="4" id="KW-0804">Transcription</keyword>
<dbReference type="InterPro" id="IPR056751">
    <property type="entry name" value="PAS_13"/>
</dbReference>
<feature type="compositionally biased region" description="Polar residues" evidence="6">
    <location>
        <begin position="43"/>
        <end position="54"/>
    </location>
</feature>
<evidence type="ECO:0000256" key="2">
    <source>
        <dbReference type="ARBA" id="ARBA00022723"/>
    </source>
</evidence>
<evidence type="ECO:0000259" key="7">
    <source>
        <dbReference type="Pfam" id="PF24990"/>
    </source>
</evidence>
<dbReference type="EMBL" id="KB644410">
    <property type="protein sequence ID" value="EPS28281.1"/>
    <property type="molecule type" value="Genomic_DNA"/>
</dbReference>
<feature type="region of interest" description="Disordered" evidence="6">
    <location>
        <begin position="1"/>
        <end position="66"/>
    </location>
</feature>
<keyword evidence="3" id="KW-0805">Transcription regulation</keyword>
<dbReference type="OrthoDB" id="65716at2759"/>
<feature type="region of interest" description="Disordered" evidence="6">
    <location>
        <begin position="217"/>
        <end position="258"/>
    </location>
</feature>
<evidence type="ECO:0000256" key="3">
    <source>
        <dbReference type="ARBA" id="ARBA00023015"/>
    </source>
</evidence>
<proteinExistence type="predicted"/>
<dbReference type="PANTHER" id="PTHR31986">
    <property type="entry name" value="REGULATOR OF DRUG SENSITIVITY 2"/>
    <property type="match status" value="1"/>
</dbReference>
<dbReference type="PhylomeDB" id="S7ZHW2"/>
<feature type="region of interest" description="Disordered" evidence="6">
    <location>
        <begin position="123"/>
        <end position="143"/>
    </location>
</feature>
<dbReference type="GO" id="GO:0000977">
    <property type="term" value="F:RNA polymerase II transcription regulatory region sequence-specific DNA binding"/>
    <property type="evidence" value="ECO:0007669"/>
    <property type="project" value="TreeGrafter"/>
</dbReference>
<dbReference type="InterPro" id="IPR053045">
    <property type="entry name" value="Zinc_cluster_trans_reg"/>
</dbReference>
<dbReference type="PANTHER" id="PTHR31986:SF7">
    <property type="entry name" value="REGULATOR OF DRUG SENSITIVITY 2"/>
    <property type="match status" value="1"/>
</dbReference>
<keyword evidence="9" id="KW-1185">Reference proteome</keyword>
<accession>S7ZHW2</accession>
<dbReference type="GO" id="GO:0046872">
    <property type="term" value="F:metal ion binding"/>
    <property type="evidence" value="ECO:0007669"/>
    <property type="project" value="UniProtKB-KW"/>
</dbReference>
<evidence type="ECO:0000256" key="5">
    <source>
        <dbReference type="ARBA" id="ARBA00023242"/>
    </source>
</evidence>
<protein>
    <recommendedName>
        <fullName evidence="7">ERT1/acuK family PAS domain-containing protein</fullName>
    </recommendedName>
</protein>